<dbReference type="EC" id="4.1.1.48" evidence="8"/>
<accession>A0A6J4U0E4</accession>
<dbReference type="GO" id="GO:0004425">
    <property type="term" value="F:indole-3-glycerol-phosphate synthase activity"/>
    <property type="evidence" value="ECO:0007669"/>
    <property type="project" value="UniProtKB-UniRule"/>
</dbReference>
<organism evidence="10">
    <name type="scientific">uncultured Thermomicrobiales bacterium</name>
    <dbReference type="NCBI Taxonomy" id="1645740"/>
    <lineage>
        <taxon>Bacteria</taxon>
        <taxon>Pseudomonadati</taxon>
        <taxon>Thermomicrobiota</taxon>
        <taxon>Thermomicrobia</taxon>
        <taxon>Thermomicrobiales</taxon>
        <taxon>environmental samples</taxon>
    </lineage>
</organism>
<dbReference type="SUPFAM" id="SSF51366">
    <property type="entry name" value="Ribulose-phoshate binding barrel"/>
    <property type="match status" value="1"/>
</dbReference>
<gene>
    <name evidence="8" type="primary">trpC</name>
    <name evidence="10" type="ORF">AVDCRST_MAG73-1421</name>
</gene>
<dbReference type="InterPro" id="IPR013785">
    <property type="entry name" value="Aldolase_TIM"/>
</dbReference>
<keyword evidence="6 8" id="KW-0057">Aromatic amino acid biosynthesis</keyword>
<dbReference type="PANTHER" id="PTHR22854">
    <property type="entry name" value="TRYPTOPHAN BIOSYNTHESIS PROTEIN"/>
    <property type="match status" value="1"/>
</dbReference>
<dbReference type="InterPro" id="IPR045186">
    <property type="entry name" value="Indole-3-glycerol_P_synth"/>
</dbReference>
<dbReference type="PROSITE" id="PS00614">
    <property type="entry name" value="IGPS"/>
    <property type="match status" value="1"/>
</dbReference>
<keyword evidence="4 8" id="KW-0210">Decarboxylase</keyword>
<dbReference type="FunFam" id="3.20.20.70:FF:000024">
    <property type="entry name" value="Indole-3-glycerol phosphate synthase"/>
    <property type="match status" value="1"/>
</dbReference>
<keyword evidence="3 8" id="KW-0028">Amino-acid biosynthesis</keyword>
<dbReference type="UniPathway" id="UPA00035">
    <property type="reaction ID" value="UER00043"/>
</dbReference>
<dbReference type="PANTHER" id="PTHR22854:SF2">
    <property type="entry name" value="INDOLE-3-GLYCEROL-PHOSPHATE SYNTHASE"/>
    <property type="match status" value="1"/>
</dbReference>
<dbReference type="NCBIfam" id="NF001377">
    <property type="entry name" value="PRK00278.2-4"/>
    <property type="match status" value="1"/>
</dbReference>
<comment type="catalytic activity">
    <reaction evidence="1 8">
        <text>1-(2-carboxyphenylamino)-1-deoxy-D-ribulose 5-phosphate + H(+) = (1S,2R)-1-C-(indol-3-yl)glycerol 3-phosphate + CO2 + H2O</text>
        <dbReference type="Rhea" id="RHEA:23476"/>
        <dbReference type="ChEBI" id="CHEBI:15377"/>
        <dbReference type="ChEBI" id="CHEBI:15378"/>
        <dbReference type="ChEBI" id="CHEBI:16526"/>
        <dbReference type="ChEBI" id="CHEBI:58613"/>
        <dbReference type="ChEBI" id="CHEBI:58866"/>
        <dbReference type="EC" id="4.1.1.48"/>
    </reaction>
</comment>
<dbReference type="CDD" id="cd00331">
    <property type="entry name" value="IGPS"/>
    <property type="match status" value="1"/>
</dbReference>
<dbReference type="Pfam" id="PF00218">
    <property type="entry name" value="IGPS"/>
    <property type="match status" value="1"/>
</dbReference>
<comment type="pathway">
    <text evidence="2 8">Amino-acid biosynthesis; L-tryptophan biosynthesis; L-tryptophan from chorismate: step 4/5.</text>
</comment>
<evidence type="ECO:0000256" key="6">
    <source>
        <dbReference type="ARBA" id="ARBA00023141"/>
    </source>
</evidence>
<evidence type="ECO:0000256" key="1">
    <source>
        <dbReference type="ARBA" id="ARBA00001633"/>
    </source>
</evidence>
<name>A0A6J4U0E4_9BACT</name>
<evidence type="ECO:0000259" key="9">
    <source>
        <dbReference type="Pfam" id="PF00218"/>
    </source>
</evidence>
<dbReference type="InterPro" id="IPR013798">
    <property type="entry name" value="Indole-3-glycerol_P_synth_dom"/>
</dbReference>
<sequence>MTAGVVETGTVLDRILARTVADLATRRATTPLTDLERGIAARPAPVSLRDALLRNPPAVIAEIKRASPSRGVFPVAVDPATVAGEYLAGGAAALSILTDNPFFHGSLADLAAGAAVAHDRARPAPVLRKDFVLDAYQIAEARAFGADAVLLIAAALDDATLAGLLSAAAGYGLDALVEVHDEAEMARAAAAGATLIGINNRDLRTFAVDLATTERVAPLAPEGALLVGESGIFDGADVARLVAVGVGAVLVGESLILAGDRAAAVRALRGVAR</sequence>
<evidence type="ECO:0000256" key="7">
    <source>
        <dbReference type="ARBA" id="ARBA00023239"/>
    </source>
</evidence>
<keyword evidence="5 8" id="KW-0822">Tryptophan biosynthesis</keyword>
<proteinExistence type="inferred from homology"/>
<comment type="similarity">
    <text evidence="8">Belongs to the TrpC family.</text>
</comment>
<dbReference type="Gene3D" id="3.20.20.70">
    <property type="entry name" value="Aldolase class I"/>
    <property type="match status" value="1"/>
</dbReference>
<protein>
    <recommendedName>
        <fullName evidence="8">Indole-3-glycerol phosphate synthase</fullName>
        <shortName evidence="8">IGPS</shortName>
        <ecNumber evidence="8">4.1.1.48</ecNumber>
    </recommendedName>
</protein>
<evidence type="ECO:0000256" key="4">
    <source>
        <dbReference type="ARBA" id="ARBA00022793"/>
    </source>
</evidence>
<dbReference type="InterPro" id="IPR011060">
    <property type="entry name" value="RibuloseP-bd_barrel"/>
</dbReference>
<reference evidence="10" key="1">
    <citation type="submission" date="2020-02" db="EMBL/GenBank/DDBJ databases">
        <authorList>
            <person name="Meier V. D."/>
        </authorList>
    </citation>
    <scope>NUCLEOTIDE SEQUENCE</scope>
    <source>
        <strain evidence="10">AVDCRST_MAG73</strain>
    </source>
</reference>
<evidence type="ECO:0000256" key="2">
    <source>
        <dbReference type="ARBA" id="ARBA00004696"/>
    </source>
</evidence>
<evidence type="ECO:0000256" key="3">
    <source>
        <dbReference type="ARBA" id="ARBA00022605"/>
    </source>
</evidence>
<evidence type="ECO:0000313" key="10">
    <source>
        <dbReference type="EMBL" id="CAA9536938.1"/>
    </source>
</evidence>
<keyword evidence="7 8" id="KW-0456">Lyase</keyword>
<dbReference type="EMBL" id="CADCWE010000089">
    <property type="protein sequence ID" value="CAA9536938.1"/>
    <property type="molecule type" value="Genomic_DNA"/>
</dbReference>
<dbReference type="GO" id="GO:0000162">
    <property type="term" value="P:L-tryptophan biosynthetic process"/>
    <property type="evidence" value="ECO:0007669"/>
    <property type="project" value="UniProtKB-UniRule"/>
</dbReference>
<dbReference type="AlphaFoldDB" id="A0A6J4U0E4"/>
<dbReference type="GO" id="GO:0004640">
    <property type="term" value="F:phosphoribosylanthranilate isomerase activity"/>
    <property type="evidence" value="ECO:0007669"/>
    <property type="project" value="TreeGrafter"/>
</dbReference>
<evidence type="ECO:0000256" key="8">
    <source>
        <dbReference type="HAMAP-Rule" id="MF_00134"/>
    </source>
</evidence>
<feature type="domain" description="Indole-3-glycerol phosphate synthase" evidence="9">
    <location>
        <begin position="12"/>
        <end position="268"/>
    </location>
</feature>
<evidence type="ECO:0000256" key="5">
    <source>
        <dbReference type="ARBA" id="ARBA00022822"/>
    </source>
</evidence>
<dbReference type="HAMAP" id="MF_00134_B">
    <property type="entry name" value="IGPS_B"/>
    <property type="match status" value="1"/>
</dbReference>
<dbReference type="InterPro" id="IPR001468">
    <property type="entry name" value="Indole-3-GlycerolPSynthase_CS"/>
</dbReference>